<gene>
    <name evidence="1" type="ORF">Scani_27050</name>
</gene>
<accession>A0A640S5Y6</accession>
<evidence type="ECO:0000313" key="1">
    <source>
        <dbReference type="EMBL" id="GFE06437.1"/>
    </source>
</evidence>
<dbReference type="AlphaFoldDB" id="A0A640S5Y6"/>
<protein>
    <submittedName>
        <fullName evidence="1">Uncharacterized protein</fullName>
    </submittedName>
</protein>
<comment type="caution">
    <text evidence="1">The sequence shown here is derived from an EMBL/GenBank/DDBJ whole genome shotgun (WGS) entry which is preliminary data.</text>
</comment>
<sequence>MGLSLRRVAVGWDSQLWCLDEEAAVSLFRTPARTPAPPAPAPRLFFAMRSDGCRSRLGVSAAGTIDGGLRAGRPAERNVTPPSRRTAAAPCCTVLGRKADALPRFVVSSPTAVRPGRSFIRTAATGCAGRRFVRLGVRGGGEVREVRAE</sequence>
<dbReference type="Proteomes" id="UP000435837">
    <property type="component" value="Unassembled WGS sequence"/>
</dbReference>
<proteinExistence type="predicted"/>
<evidence type="ECO:0000313" key="2">
    <source>
        <dbReference type="Proteomes" id="UP000435837"/>
    </source>
</evidence>
<dbReference type="EMBL" id="BLIN01000003">
    <property type="protein sequence ID" value="GFE06437.1"/>
    <property type="molecule type" value="Genomic_DNA"/>
</dbReference>
<organism evidence="1 2">
    <name type="scientific">Streptomyces caniferus</name>
    <dbReference type="NCBI Taxonomy" id="285557"/>
    <lineage>
        <taxon>Bacteria</taxon>
        <taxon>Bacillati</taxon>
        <taxon>Actinomycetota</taxon>
        <taxon>Actinomycetes</taxon>
        <taxon>Kitasatosporales</taxon>
        <taxon>Streptomycetaceae</taxon>
        <taxon>Streptomyces</taxon>
    </lineage>
</organism>
<reference evidence="1 2" key="1">
    <citation type="submission" date="2019-12" db="EMBL/GenBank/DDBJ databases">
        <title>Whole genome shotgun sequence of Streptomyces caniferus NBRC 15389.</title>
        <authorList>
            <person name="Ichikawa N."/>
            <person name="Kimura A."/>
            <person name="Kitahashi Y."/>
            <person name="Komaki H."/>
            <person name="Tamura T."/>
        </authorList>
    </citation>
    <scope>NUCLEOTIDE SEQUENCE [LARGE SCALE GENOMIC DNA]</scope>
    <source>
        <strain evidence="1 2">NBRC 15389</strain>
    </source>
</reference>
<name>A0A640S5Y6_9ACTN</name>